<organism evidence="8 9">
    <name type="scientific">Tenacibaculum jejuense</name>
    <dbReference type="NCBI Taxonomy" id="584609"/>
    <lineage>
        <taxon>Bacteria</taxon>
        <taxon>Pseudomonadati</taxon>
        <taxon>Bacteroidota</taxon>
        <taxon>Flavobacteriia</taxon>
        <taxon>Flavobacteriales</taxon>
        <taxon>Flavobacteriaceae</taxon>
        <taxon>Tenacibaculum</taxon>
    </lineage>
</organism>
<sequence>MANITFITSDNEKIILEGDSGNVMQLAVNNSVNGIDGDCGGVCSCATCHVFVAEKDIDKVGKASSIEVDMLELADDANEFSRLCCQIEITEAIDGVELTVAK</sequence>
<dbReference type="GO" id="GO:0009055">
    <property type="term" value="F:electron transfer activity"/>
    <property type="evidence" value="ECO:0007669"/>
    <property type="project" value="TreeGrafter"/>
</dbReference>
<evidence type="ECO:0000256" key="4">
    <source>
        <dbReference type="ARBA" id="ARBA00023004"/>
    </source>
</evidence>
<dbReference type="InterPro" id="IPR001055">
    <property type="entry name" value="Adrenodoxin-like"/>
</dbReference>
<protein>
    <submittedName>
        <fullName evidence="8">2Fe-2S ferredoxin</fullName>
    </submittedName>
</protein>
<feature type="domain" description="2Fe-2S ferredoxin-type" evidence="7">
    <location>
        <begin position="2"/>
        <end position="102"/>
    </location>
</feature>
<accession>A0A238UBQ3</accession>
<evidence type="ECO:0000256" key="3">
    <source>
        <dbReference type="ARBA" id="ARBA00022723"/>
    </source>
</evidence>
<evidence type="ECO:0000256" key="5">
    <source>
        <dbReference type="ARBA" id="ARBA00023014"/>
    </source>
</evidence>
<dbReference type="GO" id="GO:0140647">
    <property type="term" value="P:P450-containing electron transport chain"/>
    <property type="evidence" value="ECO:0007669"/>
    <property type="project" value="InterPro"/>
</dbReference>
<keyword evidence="3" id="KW-0479">Metal-binding</keyword>
<keyword evidence="2" id="KW-0001">2Fe-2S</keyword>
<dbReference type="OrthoDB" id="9799640at2"/>
<gene>
    <name evidence="8" type="primary">fdxB</name>
    <name evidence="8" type="ORF">TJEJU_2940</name>
</gene>
<dbReference type="Gene3D" id="3.10.20.30">
    <property type="match status" value="1"/>
</dbReference>
<evidence type="ECO:0000256" key="2">
    <source>
        <dbReference type="ARBA" id="ARBA00022714"/>
    </source>
</evidence>
<dbReference type="GO" id="GO:0051537">
    <property type="term" value="F:2 iron, 2 sulfur cluster binding"/>
    <property type="evidence" value="ECO:0007669"/>
    <property type="project" value="UniProtKB-KW"/>
</dbReference>
<dbReference type="PANTHER" id="PTHR23426:SF65">
    <property type="entry name" value="FERREDOXIN-2, MITOCHONDRIAL"/>
    <property type="match status" value="1"/>
</dbReference>
<dbReference type="SUPFAM" id="SSF54292">
    <property type="entry name" value="2Fe-2S ferredoxin-like"/>
    <property type="match status" value="1"/>
</dbReference>
<dbReference type="InterPro" id="IPR036010">
    <property type="entry name" value="2Fe-2S_ferredoxin-like_sf"/>
</dbReference>
<evidence type="ECO:0000313" key="9">
    <source>
        <dbReference type="Proteomes" id="UP000215214"/>
    </source>
</evidence>
<dbReference type="InterPro" id="IPR001041">
    <property type="entry name" value="2Fe-2S_ferredoxin-type"/>
</dbReference>
<evidence type="ECO:0000256" key="6">
    <source>
        <dbReference type="ARBA" id="ARBA00034078"/>
    </source>
</evidence>
<keyword evidence="9" id="KW-1185">Reference proteome</keyword>
<dbReference type="GO" id="GO:0046872">
    <property type="term" value="F:metal ion binding"/>
    <property type="evidence" value="ECO:0007669"/>
    <property type="project" value="UniProtKB-KW"/>
</dbReference>
<dbReference type="PRINTS" id="PR00355">
    <property type="entry name" value="ADRENODOXIN"/>
</dbReference>
<dbReference type="PROSITE" id="PS51085">
    <property type="entry name" value="2FE2S_FER_2"/>
    <property type="match status" value="1"/>
</dbReference>
<evidence type="ECO:0000259" key="7">
    <source>
        <dbReference type="PROSITE" id="PS51085"/>
    </source>
</evidence>
<evidence type="ECO:0000256" key="1">
    <source>
        <dbReference type="ARBA" id="ARBA00010914"/>
    </source>
</evidence>
<reference evidence="8 9" key="1">
    <citation type="submission" date="2017-07" db="EMBL/GenBank/DDBJ databases">
        <authorList>
            <person name="Sun Z.S."/>
            <person name="Albrecht U."/>
            <person name="Echele G."/>
            <person name="Lee C.C."/>
        </authorList>
    </citation>
    <scope>NUCLEOTIDE SEQUENCE [LARGE SCALE GENOMIC DNA]</scope>
    <source>
        <strain evidence="9">type strain: KCTC 22618</strain>
    </source>
</reference>
<dbReference type="InterPro" id="IPR012675">
    <property type="entry name" value="Beta-grasp_dom_sf"/>
</dbReference>
<keyword evidence="4" id="KW-0408">Iron</keyword>
<evidence type="ECO:0000313" key="8">
    <source>
        <dbReference type="EMBL" id="SNR16609.1"/>
    </source>
</evidence>
<dbReference type="Pfam" id="PF00111">
    <property type="entry name" value="Fer2"/>
    <property type="match status" value="1"/>
</dbReference>
<proteinExistence type="inferred from homology"/>
<keyword evidence="5" id="KW-0411">Iron-sulfur</keyword>
<dbReference type="AlphaFoldDB" id="A0A238UBQ3"/>
<dbReference type="RefSeq" id="WP_095073276.1">
    <property type="nucleotide sequence ID" value="NZ_LT899436.1"/>
</dbReference>
<dbReference type="EMBL" id="LT899436">
    <property type="protein sequence ID" value="SNR16609.1"/>
    <property type="molecule type" value="Genomic_DNA"/>
</dbReference>
<dbReference type="KEGG" id="tje:TJEJU_2940"/>
<comment type="cofactor">
    <cofactor evidence="6">
        <name>[2Fe-2S] cluster</name>
        <dbReference type="ChEBI" id="CHEBI:190135"/>
    </cofactor>
</comment>
<comment type="similarity">
    <text evidence="1">Belongs to the adrenodoxin/putidaredoxin family.</text>
</comment>
<dbReference type="PANTHER" id="PTHR23426">
    <property type="entry name" value="FERREDOXIN/ADRENODOXIN"/>
    <property type="match status" value="1"/>
</dbReference>
<name>A0A238UBQ3_9FLAO</name>
<dbReference type="Proteomes" id="UP000215214">
    <property type="component" value="Chromosome TJEJU"/>
</dbReference>